<evidence type="ECO:0000313" key="2">
    <source>
        <dbReference type="EMBL" id="WEX81745.1"/>
    </source>
</evidence>
<accession>A0ABY8CWN2</accession>
<keyword evidence="1" id="KW-0175">Coiled coil</keyword>
<reference evidence="2 3" key="1">
    <citation type="submission" date="2023-03" db="EMBL/GenBank/DDBJ databases">
        <authorList>
            <person name="Kaur S."/>
            <person name="Espinosa-Saiz D."/>
            <person name="Velazquez E."/>
            <person name="Menendez E."/>
            <person name="diCenzo G.C."/>
        </authorList>
    </citation>
    <scope>NUCLEOTIDE SEQUENCE [LARGE SCALE GENOMIC DNA]</scope>
    <source>
        <strain evidence="2 3">LMG 27395</strain>
    </source>
</reference>
<organism evidence="2 3">
    <name type="scientific">Sinorhizobium numidicum</name>
    <dbReference type="NCBI Taxonomy" id="680248"/>
    <lineage>
        <taxon>Bacteria</taxon>
        <taxon>Pseudomonadati</taxon>
        <taxon>Pseudomonadota</taxon>
        <taxon>Alphaproteobacteria</taxon>
        <taxon>Hyphomicrobiales</taxon>
        <taxon>Rhizobiaceae</taxon>
        <taxon>Sinorhizobium/Ensifer group</taxon>
        <taxon>Sinorhizobium</taxon>
    </lineage>
</organism>
<protein>
    <submittedName>
        <fullName evidence="2">Uncharacterized protein</fullName>
    </submittedName>
</protein>
<feature type="coiled-coil region" evidence="1">
    <location>
        <begin position="51"/>
        <end position="78"/>
    </location>
</feature>
<dbReference type="Proteomes" id="UP001235547">
    <property type="component" value="Chromosome 2"/>
</dbReference>
<name>A0ABY8CWN2_9HYPH</name>
<keyword evidence="3" id="KW-1185">Reference proteome</keyword>
<proteinExistence type="predicted"/>
<sequence>MDVRKAGKARLLLAIPELRHSPWMMRDLVFMKLCEAYELACLDRDALRCSAQKEDQALLRSEEECQEIEATAVAYIREQQVFPGAV</sequence>
<evidence type="ECO:0000313" key="3">
    <source>
        <dbReference type="Proteomes" id="UP001235547"/>
    </source>
</evidence>
<evidence type="ECO:0000256" key="1">
    <source>
        <dbReference type="SAM" id="Coils"/>
    </source>
</evidence>
<dbReference type="EMBL" id="CP120370">
    <property type="protein sequence ID" value="WEX81745.1"/>
    <property type="molecule type" value="Genomic_DNA"/>
</dbReference>
<gene>
    <name evidence="2" type="ORF">PYH38_000377</name>
</gene>